<keyword evidence="5" id="KW-0378">Hydrolase</keyword>
<evidence type="ECO:0000313" key="6">
    <source>
        <dbReference type="EMBL" id="BAL58106.1"/>
    </source>
</evidence>
<sequence length="233" mass="24925">MSEARREALWPATAEALEAEQRRIAALTFEPWSPPPRLRAAGVFVCFERTGSGPTARGWAAAAVVDELEGRTLAVGEAEGRSSAPYVPGLLALREGPLLEAAVRALRFPFDVLLVNATGRDHPRRAGLALHLGLLLDVPTVGVTHRPLLAGGPWPGPERGARSPLWLDGAVVGFWVRTAAGARPLAAHAGWRTDAEVAAEVLLRLSRGARTPLPLRVARQHAREARARVERGG</sequence>
<evidence type="ECO:0000256" key="5">
    <source>
        <dbReference type="ARBA" id="ARBA00022801"/>
    </source>
</evidence>
<keyword evidence="4" id="KW-0255">Endonuclease</keyword>
<dbReference type="GO" id="GO:0003727">
    <property type="term" value="F:single-stranded RNA binding"/>
    <property type="evidence" value="ECO:0007669"/>
    <property type="project" value="TreeGrafter"/>
</dbReference>
<accession>H5SPM0</accession>
<dbReference type="Pfam" id="PF04493">
    <property type="entry name" value="Endonuclease_5"/>
    <property type="match status" value="1"/>
</dbReference>
<keyword evidence="3" id="KW-0540">Nuclease</keyword>
<dbReference type="PANTHER" id="PTHR28511">
    <property type="entry name" value="ENDONUCLEASE V"/>
    <property type="match status" value="1"/>
</dbReference>
<dbReference type="PANTHER" id="PTHR28511:SF1">
    <property type="entry name" value="ENDONUCLEASE V"/>
    <property type="match status" value="1"/>
</dbReference>
<dbReference type="AlphaFoldDB" id="H5SPM0"/>
<proteinExistence type="predicted"/>
<dbReference type="GO" id="GO:0016891">
    <property type="term" value="F:RNA endonuclease activity producing 5'-phosphomonoesters, hydrolytic mechanism"/>
    <property type="evidence" value="ECO:0007669"/>
    <property type="project" value="TreeGrafter"/>
</dbReference>
<dbReference type="EMBL" id="AP011793">
    <property type="protein sequence ID" value="BAL58106.1"/>
    <property type="molecule type" value="Genomic_DNA"/>
</dbReference>
<dbReference type="Gene3D" id="3.30.2170.10">
    <property type="entry name" value="archaeoglobus fulgidus dsm 4304 superfamily"/>
    <property type="match status" value="1"/>
</dbReference>
<evidence type="ECO:0000256" key="2">
    <source>
        <dbReference type="ARBA" id="ARBA00022490"/>
    </source>
</evidence>
<protein>
    <submittedName>
        <fullName evidence="6">Deoxyribonuclease V</fullName>
    </submittedName>
</protein>
<evidence type="ECO:0000256" key="3">
    <source>
        <dbReference type="ARBA" id="ARBA00022722"/>
    </source>
</evidence>
<reference evidence="6" key="2">
    <citation type="journal article" date="2012" name="PLoS ONE">
        <title>A Deeply Branching Thermophilic Bacterium with an Ancient Acetyl-CoA Pathway Dominates a Subsurface Ecosystem.</title>
        <authorList>
            <person name="Takami H."/>
            <person name="Noguchi H."/>
            <person name="Takaki Y."/>
            <person name="Uchiyama I."/>
            <person name="Toyoda A."/>
            <person name="Nishi S."/>
            <person name="Chee G.-J."/>
            <person name="Arai W."/>
            <person name="Nunoura T."/>
            <person name="Itoh T."/>
            <person name="Hattori M."/>
            <person name="Takai K."/>
        </authorList>
    </citation>
    <scope>NUCLEOTIDE SEQUENCE</scope>
</reference>
<keyword evidence="2" id="KW-0963">Cytoplasm</keyword>
<organism evidence="6">
    <name type="scientific">uncultured prokaryote</name>
    <dbReference type="NCBI Taxonomy" id="198431"/>
    <lineage>
        <taxon>unclassified sequences</taxon>
        <taxon>environmental samples</taxon>
    </lineage>
</organism>
<evidence type="ECO:0000256" key="4">
    <source>
        <dbReference type="ARBA" id="ARBA00022759"/>
    </source>
</evidence>
<name>H5SPM0_9ZZZZ</name>
<dbReference type="GO" id="GO:0006281">
    <property type="term" value="P:DNA repair"/>
    <property type="evidence" value="ECO:0007669"/>
    <property type="project" value="InterPro"/>
</dbReference>
<reference evidence="6" key="1">
    <citation type="journal article" date="2005" name="Environ. Microbiol.">
        <title>Genetic and functional properties of uncultivated thermophilic crenarchaeotes from a subsurface gold mine as revealed by analysis of genome fragments.</title>
        <authorList>
            <person name="Nunoura T."/>
            <person name="Hirayama H."/>
            <person name="Takami H."/>
            <person name="Oida H."/>
            <person name="Nishi S."/>
            <person name="Shimamura S."/>
            <person name="Suzuki Y."/>
            <person name="Inagaki F."/>
            <person name="Takai K."/>
            <person name="Nealson K.H."/>
            <person name="Horikoshi K."/>
        </authorList>
    </citation>
    <scope>NUCLEOTIDE SEQUENCE</scope>
</reference>
<evidence type="ECO:0000256" key="1">
    <source>
        <dbReference type="ARBA" id="ARBA00004496"/>
    </source>
</evidence>
<dbReference type="InterPro" id="IPR007581">
    <property type="entry name" value="Endonuclease-V"/>
</dbReference>
<gene>
    <name evidence="6" type="ORF">HGMM_F54D01C33</name>
</gene>
<comment type="subcellular location">
    <subcellularLocation>
        <location evidence="1">Cytoplasm</location>
    </subcellularLocation>
</comment>